<dbReference type="EMBL" id="JASHIF010000037">
    <property type="protein sequence ID" value="MDI9862653.1"/>
    <property type="molecule type" value="Genomic_DNA"/>
</dbReference>
<name>A0ABT6YGD1_9BACT</name>
<proteinExistence type="predicted"/>
<sequence>MNANQQKIKSLLTKLVYGQNYKIKPATKEQIEVFTKRAIDNAVDIKVIQQLVDLYEVADFFYYDLIIGFHHCDDLTIFEWWDDKELWLGQRDFNTLRWTNNKFCLGDASTISFSADYEFDTLIELIEGCIKDIDEAIILTSKTN</sequence>
<evidence type="ECO:0000313" key="1">
    <source>
        <dbReference type="EMBL" id="MDI9862653.1"/>
    </source>
</evidence>
<accession>A0ABT6YGD1</accession>
<protein>
    <recommendedName>
        <fullName evidence="3">DUF3806 domain-containing protein</fullName>
    </recommendedName>
</protein>
<dbReference type="Proteomes" id="UP001236507">
    <property type="component" value="Unassembled WGS sequence"/>
</dbReference>
<evidence type="ECO:0000313" key="2">
    <source>
        <dbReference type="Proteomes" id="UP001236507"/>
    </source>
</evidence>
<comment type="caution">
    <text evidence="1">The sequence shown here is derived from an EMBL/GenBank/DDBJ whole genome shotgun (WGS) entry which is preliminary data.</text>
</comment>
<gene>
    <name evidence="1" type="ORF">QM524_25740</name>
</gene>
<organism evidence="1 2">
    <name type="scientific">Flectobacillus roseus</name>
    <dbReference type="NCBI Taxonomy" id="502259"/>
    <lineage>
        <taxon>Bacteria</taxon>
        <taxon>Pseudomonadati</taxon>
        <taxon>Bacteroidota</taxon>
        <taxon>Cytophagia</taxon>
        <taxon>Cytophagales</taxon>
        <taxon>Flectobacillaceae</taxon>
        <taxon>Flectobacillus</taxon>
    </lineage>
</organism>
<evidence type="ECO:0008006" key="3">
    <source>
        <dbReference type="Google" id="ProtNLM"/>
    </source>
</evidence>
<dbReference type="RefSeq" id="WP_283346878.1">
    <property type="nucleotide sequence ID" value="NZ_JASHIF010000037.1"/>
</dbReference>
<keyword evidence="2" id="KW-1185">Reference proteome</keyword>
<reference evidence="1 2" key="1">
    <citation type="submission" date="2023-05" db="EMBL/GenBank/DDBJ databases">
        <title>Novel species of genus Flectobacillus isolated from stream in China.</title>
        <authorList>
            <person name="Lu H."/>
        </authorList>
    </citation>
    <scope>NUCLEOTIDE SEQUENCE [LARGE SCALE GENOMIC DNA]</scope>
    <source>
        <strain evidence="1 2">KCTC 42575</strain>
    </source>
</reference>